<dbReference type="KEGG" id="pbj:VN24_05055"/>
<organism evidence="2 3">
    <name type="scientific">Paenibacillus beijingensis</name>
    <dbReference type="NCBI Taxonomy" id="1126833"/>
    <lineage>
        <taxon>Bacteria</taxon>
        <taxon>Bacillati</taxon>
        <taxon>Bacillota</taxon>
        <taxon>Bacilli</taxon>
        <taxon>Bacillales</taxon>
        <taxon>Paenibacillaceae</taxon>
        <taxon>Paenibacillus</taxon>
    </lineage>
</organism>
<reference evidence="3" key="2">
    <citation type="submission" date="2015-03" db="EMBL/GenBank/DDBJ databases">
        <title>Genome sequence of Paenibacillus beijingensis strain DSM 24997T.</title>
        <authorList>
            <person name="Kwak Y."/>
            <person name="Shin J.-H."/>
        </authorList>
    </citation>
    <scope>NUCLEOTIDE SEQUENCE [LARGE SCALE GENOMIC DNA]</scope>
    <source>
        <strain evidence="3">DSM 24997</strain>
    </source>
</reference>
<dbReference type="EMBL" id="CP011058">
    <property type="protein sequence ID" value="AJY74085.1"/>
    <property type="molecule type" value="Genomic_DNA"/>
</dbReference>
<dbReference type="PATRIC" id="fig|1126833.4.peg.1118"/>
<dbReference type="Gene3D" id="3.20.20.150">
    <property type="entry name" value="Divalent-metal-dependent TIM barrel enzymes"/>
    <property type="match status" value="1"/>
</dbReference>
<dbReference type="PANTHER" id="PTHR12110:SF41">
    <property type="entry name" value="INOSOSE DEHYDRATASE"/>
    <property type="match status" value="1"/>
</dbReference>
<protein>
    <recommendedName>
        <fullName evidence="1">Xylose isomerase-like TIM barrel domain-containing protein</fullName>
    </recommendedName>
</protein>
<evidence type="ECO:0000313" key="3">
    <source>
        <dbReference type="Proteomes" id="UP000032633"/>
    </source>
</evidence>
<feature type="domain" description="Xylose isomerase-like TIM barrel" evidence="1">
    <location>
        <begin position="24"/>
        <end position="258"/>
    </location>
</feature>
<dbReference type="HOGENOM" id="CLU_059523_1_0_9"/>
<dbReference type="InterPro" id="IPR013022">
    <property type="entry name" value="Xyl_isomerase-like_TIM-brl"/>
</dbReference>
<dbReference type="Proteomes" id="UP000032633">
    <property type="component" value="Chromosome"/>
</dbReference>
<dbReference type="RefSeq" id="WP_045669521.1">
    <property type="nucleotide sequence ID" value="NZ_CP011058.1"/>
</dbReference>
<proteinExistence type="predicted"/>
<dbReference type="Pfam" id="PF01261">
    <property type="entry name" value="AP_endonuc_2"/>
    <property type="match status" value="1"/>
</dbReference>
<accession>A0A0D5NG14</accession>
<dbReference type="PANTHER" id="PTHR12110">
    <property type="entry name" value="HYDROXYPYRUVATE ISOMERASE"/>
    <property type="match status" value="1"/>
</dbReference>
<reference evidence="2 3" key="1">
    <citation type="journal article" date="2015" name="J. Biotechnol.">
        <title>Complete genome sequence of Paenibacillus beijingensis 7188(T) (=DSM 24997(T)), a novel rhizobacterium from jujube garden soil.</title>
        <authorList>
            <person name="Kwak Y."/>
            <person name="Shin J.H."/>
        </authorList>
    </citation>
    <scope>NUCLEOTIDE SEQUENCE [LARGE SCALE GENOMIC DNA]</scope>
    <source>
        <strain evidence="2 3">DSM 24997</strain>
    </source>
</reference>
<evidence type="ECO:0000313" key="2">
    <source>
        <dbReference type="EMBL" id="AJY74085.1"/>
    </source>
</evidence>
<dbReference type="SUPFAM" id="SSF51658">
    <property type="entry name" value="Xylose isomerase-like"/>
    <property type="match status" value="1"/>
</dbReference>
<keyword evidence="3" id="KW-1185">Reference proteome</keyword>
<dbReference type="OrthoDB" id="9798407at2"/>
<dbReference type="STRING" id="1126833.VN24_05055"/>
<gene>
    <name evidence="2" type="ORF">VN24_05055</name>
</gene>
<evidence type="ECO:0000259" key="1">
    <source>
        <dbReference type="Pfam" id="PF01261"/>
    </source>
</evidence>
<name>A0A0D5NG14_9BACL</name>
<dbReference type="InterPro" id="IPR036237">
    <property type="entry name" value="Xyl_isomerase-like_sf"/>
</dbReference>
<dbReference type="AlphaFoldDB" id="A0A0D5NG14"/>
<dbReference type="InterPro" id="IPR050312">
    <property type="entry name" value="IolE/XylAMocC-like"/>
</dbReference>
<sequence>MSIDIGLQLYSVRDELQKDYYGTLQKVAAIGFKQLEIAIHNVEAGLEQGGNIKSAELKKMLDELGLSVAASHVGPIDKADLDEVIAYNLEIGSGAIVCPLMTFKDKGEVLAFSEAMNGYGDKCKSSGLDFYFHNHYNEFQQFEGQSVMDLLLEHTDPSAVKFEFDTYWALRAGIDPIEYLTKLGSRCDKIHQKDLPASVQPVNLFELVGHDEHLTVERIFSVVKPEDFAEIGEGVMDIAGIIDAARKMGHVKTIFVEQDQCLGNQLESVERSFRNLTAIMNR</sequence>